<comment type="caution">
    <text evidence="4">The sequence shown here is derived from an EMBL/GenBank/DDBJ whole genome shotgun (WGS) entry which is preliminary data.</text>
</comment>
<reference evidence="5" key="1">
    <citation type="journal article" date="2019" name="Int. J. Syst. Evol. Microbiol.">
        <title>The Global Catalogue of Microorganisms (GCM) 10K type strain sequencing project: providing services to taxonomists for standard genome sequencing and annotation.</title>
        <authorList>
            <consortium name="The Broad Institute Genomics Platform"/>
            <consortium name="The Broad Institute Genome Sequencing Center for Infectious Disease"/>
            <person name="Wu L."/>
            <person name="Ma J."/>
        </authorList>
    </citation>
    <scope>NUCLEOTIDE SEQUENCE [LARGE SCALE GENOMIC DNA]</scope>
    <source>
        <strain evidence="5">CCM 7224</strain>
    </source>
</reference>
<feature type="transmembrane region" description="Helical" evidence="2">
    <location>
        <begin position="346"/>
        <end position="366"/>
    </location>
</feature>
<dbReference type="RefSeq" id="WP_344377236.1">
    <property type="nucleotide sequence ID" value="NZ_BAAASQ010000017.1"/>
</dbReference>
<feature type="compositionally biased region" description="Polar residues" evidence="1">
    <location>
        <begin position="34"/>
        <end position="43"/>
    </location>
</feature>
<proteinExistence type="predicted"/>
<keyword evidence="2" id="KW-0812">Transmembrane</keyword>
<evidence type="ECO:0000256" key="1">
    <source>
        <dbReference type="SAM" id="MobiDB-lite"/>
    </source>
</evidence>
<feature type="chain" id="PRO_5047107144" description="Gram-positive cocci surface proteins LPxTG domain-containing protein" evidence="3">
    <location>
        <begin position="31"/>
        <end position="373"/>
    </location>
</feature>
<dbReference type="Proteomes" id="UP001595834">
    <property type="component" value="Unassembled WGS sequence"/>
</dbReference>
<feature type="region of interest" description="Disordered" evidence="1">
    <location>
        <begin position="184"/>
        <end position="217"/>
    </location>
</feature>
<protein>
    <recommendedName>
        <fullName evidence="6">Gram-positive cocci surface proteins LPxTG domain-containing protein</fullName>
    </recommendedName>
</protein>
<organism evidence="4 5">
    <name type="scientific">Streptomyces mauvecolor</name>
    <dbReference type="NCBI Taxonomy" id="58345"/>
    <lineage>
        <taxon>Bacteria</taxon>
        <taxon>Bacillati</taxon>
        <taxon>Actinomycetota</taxon>
        <taxon>Actinomycetes</taxon>
        <taxon>Kitasatosporales</taxon>
        <taxon>Streptomycetaceae</taxon>
        <taxon>Streptomyces</taxon>
    </lineage>
</organism>
<sequence length="373" mass="39949">MRATRRTIRTAAIATGAIAALALPAGAAFADSPTAPSDQQGRQQVLPGTEDPKQDPKDQVLPAKDDEKKDDTKKDESKKDESKKDESKKDETDKDAKKDESKKGDSKDDSKKDDTKKDVRSFVKSVKLADGSVAKVYKLGQNHYEAEIWANGSKLDTLVAKGASATGQNNGLYVVLNPDGTVTSWVEGGKKDEKKDRSKKDERRDERKKDGKKSDVISSVKITMPDGRMAKLIKTTNGPRVEISMPNGNFLGAIDLKDPSALNDGWTYKIVNAGKGVYKFVVIDGKNGGNSWVYDFDGKLIEKYTVQKDGKKQQQPVKTATGIVPKGGVKAGAEGVSGASSDQAPMIAAGGGMAAAGAAGLGFAMLRRRGDQR</sequence>
<evidence type="ECO:0008006" key="6">
    <source>
        <dbReference type="Google" id="ProtNLM"/>
    </source>
</evidence>
<accession>A0ABV9UZS6</accession>
<keyword evidence="5" id="KW-1185">Reference proteome</keyword>
<gene>
    <name evidence="4" type="ORF">ACFPFX_33185</name>
</gene>
<keyword evidence="2" id="KW-0472">Membrane</keyword>
<keyword evidence="3" id="KW-0732">Signal</keyword>
<evidence type="ECO:0000256" key="3">
    <source>
        <dbReference type="SAM" id="SignalP"/>
    </source>
</evidence>
<feature type="compositionally biased region" description="Basic and acidic residues" evidence="1">
    <location>
        <begin position="188"/>
        <end position="215"/>
    </location>
</feature>
<name>A0ABV9UZS6_9ACTN</name>
<feature type="compositionally biased region" description="Basic and acidic residues" evidence="1">
    <location>
        <begin position="50"/>
        <end position="121"/>
    </location>
</feature>
<feature type="signal peptide" evidence="3">
    <location>
        <begin position="1"/>
        <end position="30"/>
    </location>
</feature>
<evidence type="ECO:0000313" key="5">
    <source>
        <dbReference type="Proteomes" id="UP001595834"/>
    </source>
</evidence>
<evidence type="ECO:0000313" key="4">
    <source>
        <dbReference type="EMBL" id="MFC4961156.1"/>
    </source>
</evidence>
<keyword evidence="2" id="KW-1133">Transmembrane helix</keyword>
<evidence type="ECO:0000256" key="2">
    <source>
        <dbReference type="SAM" id="Phobius"/>
    </source>
</evidence>
<feature type="region of interest" description="Disordered" evidence="1">
    <location>
        <begin position="29"/>
        <end position="124"/>
    </location>
</feature>
<dbReference type="EMBL" id="JBHSIZ010000044">
    <property type="protein sequence ID" value="MFC4961156.1"/>
    <property type="molecule type" value="Genomic_DNA"/>
</dbReference>